<evidence type="ECO:0000256" key="4">
    <source>
        <dbReference type="PROSITE-ProRule" id="PRU00325"/>
    </source>
</evidence>
<dbReference type="SMART" id="SM00249">
    <property type="entry name" value="PHD"/>
    <property type="match status" value="1"/>
</dbReference>
<comment type="caution">
    <text evidence="7">The sequence shown here is derived from an EMBL/GenBank/DDBJ whole genome shotgun (WGS) entry which is preliminary data.</text>
</comment>
<reference evidence="7" key="1">
    <citation type="submission" date="2021-03" db="EMBL/GenBank/DDBJ databases">
        <authorList>
            <person name="Bekaert M."/>
        </authorList>
    </citation>
    <scope>NUCLEOTIDE SEQUENCE</scope>
</reference>
<dbReference type="InterPro" id="IPR013083">
    <property type="entry name" value="Znf_RING/FYVE/PHD"/>
</dbReference>
<keyword evidence="1" id="KW-0479">Metal-binding</keyword>
<dbReference type="Pfam" id="PF09588">
    <property type="entry name" value="YqaJ"/>
    <property type="match status" value="1"/>
</dbReference>
<sequence>MACTSLLQSEFNESLGLGCEVLLDDNCTADLNNNKSVDQSVLKMICLPLSVSLHCDLSLPLSFSLEDDPSLPLPVSHHGDLSHVNRHSYWYSYTTVPVVIPEGIFTRASMKSYKSLDAHNYFQSGWVQTVYSYKPATSAYTILKADVRPSQRLNEEPHHPWVALSGDGSVAVAHCNCMAGLAESCSHIAALLFKVEAAVRLGYTTKLCTELPCKWNADFVKKVQPAPVKDIQFYKTSCINKAKKVKVRHLSSTQQEQQTLLQTLHACNSKPVVLSTFDNFSDKFHWQKTVSSDPIVPQCLRSLYKAEYADFTKIDLSRKCSEINDSYSMNKETIMYIYDVTQKQSSSLTWHEQRIGRITSSVVYSVLHTDFNNPAPSLLKTLCNPSSKSLDHVPAIHWGKENEKVALHQYSATMKTQHQHFNMSSAGFLISKETPFIGASADSVASCSCHGNRVIEVKCPFSHKESTLQEYVKDPSSCIVANGREVKTTHKYYYQIQLHMYVHDVNLCDLVIYTSKVTAIFYILRNDVFIKDMITKLKDFHIRHVMTELLTRQLENKIKQVPLRNDKLYCYCRSKDDGKENMIGCDNPQCKTQWYHLKCLKMKRIPKGQWLCKDCKNIPVTSS</sequence>
<dbReference type="PROSITE" id="PS50966">
    <property type="entry name" value="ZF_SWIM"/>
    <property type="match status" value="1"/>
</dbReference>
<dbReference type="GO" id="GO:0008270">
    <property type="term" value="F:zinc ion binding"/>
    <property type="evidence" value="ECO:0007669"/>
    <property type="project" value="UniProtKB-KW"/>
</dbReference>
<feature type="domain" description="SWIM-type" evidence="6">
    <location>
        <begin position="160"/>
        <end position="196"/>
    </location>
</feature>
<protein>
    <recommendedName>
        <fullName evidence="9">Zinc finger PHD-type domain-containing protein</fullName>
    </recommendedName>
</protein>
<dbReference type="SUPFAM" id="SSF52980">
    <property type="entry name" value="Restriction endonuclease-like"/>
    <property type="match status" value="1"/>
</dbReference>
<dbReference type="InterPro" id="IPR011011">
    <property type="entry name" value="Znf_FYVE_PHD"/>
</dbReference>
<dbReference type="SUPFAM" id="SSF57903">
    <property type="entry name" value="FYVE/PHD zinc finger"/>
    <property type="match status" value="1"/>
</dbReference>
<dbReference type="PANTHER" id="PTHR47526">
    <property type="entry name" value="ATP-DEPENDENT DNA HELICASE"/>
    <property type="match status" value="1"/>
</dbReference>
<evidence type="ECO:0000256" key="3">
    <source>
        <dbReference type="ARBA" id="ARBA00022833"/>
    </source>
</evidence>
<dbReference type="InterPro" id="IPR011335">
    <property type="entry name" value="Restrct_endonuc-II-like"/>
</dbReference>
<dbReference type="InterPro" id="IPR001965">
    <property type="entry name" value="Znf_PHD"/>
</dbReference>
<dbReference type="Gene3D" id="3.90.320.10">
    <property type="match status" value="1"/>
</dbReference>
<dbReference type="EMBL" id="CAJPWZ010002555">
    <property type="protein sequence ID" value="CAG2240341.1"/>
    <property type="molecule type" value="Genomic_DNA"/>
</dbReference>
<dbReference type="InterPro" id="IPR011604">
    <property type="entry name" value="PDDEXK-like_dom_sf"/>
</dbReference>
<proteinExistence type="predicted"/>
<gene>
    <name evidence="7" type="ORF">MEDL_52618</name>
</gene>
<dbReference type="InterPro" id="IPR019786">
    <property type="entry name" value="Zinc_finger_PHD-type_CS"/>
</dbReference>
<evidence type="ECO:0000256" key="1">
    <source>
        <dbReference type="ARBA" id="ARBA00022723"/>
    </source>
</evidence>
<evidence type="ECO:0000313" key="7">
    <source>
        <dbReference type="EMBL" id="CAG2240341.1"/>
    </source>
</evidence>
<dbReference type="GO" id="GO:0006281">
    <property type="term" value="P:DNA repair"/>
    <property type="evidence" value="ECO:0007669"/>
    <property type="project" value="UniProtKB-ARBA"/>
</dbReference>
<dbReference type="CDD" id="cd22343">
    <property type="entry name" value="PDDEXK_lambda_exonuclease-like"/>
    <property type="match status" value="1"/>
</dbReference>
<evidence type="ECO:0000256" key="2">
    <source>
        <dbReference type="ARBA" id="ARBA00022771"/>
    </source>
</evidence>
<dbReference type="InterPro" id="IPR019080">
    <property type="entry name" value="YqaJ_viral_recombinase"/>
</dbReference>
<keyword evidence="8" id="KW-1185">Reference proteome</keyword>
<keyword evidence="3" id="KW-0862">Zinc</keyword>
<feature type="domain" description="PHD-type" evidence="5">
    <location>
        <begin position="567"/>
        <end position="618"/>
    </location>
</feature>
<evidence type="ECO:0000313" key="8">
    <source>
        <dbReference type="Proteomes" id="UP000683360"/>
    </source>
</evidence>
<dbReference type="PROSITE" id="PS01359">
    <property type="entry name" value="ZF_PHD_1"/>
    <property type="match status" value="1"/>
</dbReference>
<evidence type="ECO:0000259" key="5">
    <source>
        <dbReference type="PROSITE" id="PS50016"/>
    </source>
</evidence>
<dbReference type="InterPro" id="IPR007527">
    <property type="entry name" value="Znf_SWIM"/>
</dbReference>
<dbReference type="PROSITE" id="PS50016">
    <property type="entry name" value="ZF_PHD_2"/>
    <property type="match status" value="1"/>
</dbReference>
<keyword evidence="2 4" id="KW-0863">Zinc-finger</keyword>
<dbReference type="Proteomes" id="UP000683360">
    <property type="component" value="Unassembled WGS sequence"/>
</dbReference>
<name>A0A8S3U499_MYTED</name>
<dbReference type="AlphaFoldDB" id="A0A8S3U499"/>
<organism evidence="7 8">
    <name type="scientific">Mytilus edulis</name>
    <name type="common">Blue mussel</name>
    <dbReference type="NCBI Taxonomy" id="6550"/>
    <lineage>
        <taxon>Eukaryota</taxon>
        <taxon>Metazoa</taxon>
        <taxon>Spiralia</taxon>
        <taxon>Lophotrochozoa</taxon>
        <taxon>Mollusca</taxon>
        <taxon>Bivalvia</taxon>
        <taxon>Autobranchia</taxon>
        <taxon>Pteriomorphia</taxon>
        <taxon>Mytilida</taxon>
        <taxon>Mytiloidea</taxon>
        <taxon>Mytilidae</taxon>
        <taxon>Mytilinae</taxon>
        <taxon>Mytilus</taxon>
    </lineage>
</organism>
<evidence type="ECO:0000259" key="6">
    <source>
        <dbReference type="PROSITE" id="PS50966"/>
    </source>
</evidence>
<dbReference type="OrthoDB" id="10005682at2759"/>
<accession>A0A8S3U499</accession>
<dbReference type="InterPro" id="IPR019787">
    <property type="entry name" value="Znf_PHD-finger"/>
</dbReference>
<evidence type="ECO:0008006" key="9">
    <source>
        <dbReference type="Google" id="ProtNLM"/>
    </source>
</evidence>
<dbReference type="PANTHER" id="PTHR47526:SF3">
    <property type="entry name" value="PHD-TYPE DOMAIN-CONTAINING PROTEIN"/>
    <property type="match status" value="1"/>
</dbReference>
<dbReference type="Gene3D" id="3.30.40.10">
    <property type="entry name" value="Zinc/RING finger domain, C3HC4 (zinc finger)"/>
    <property type="match status" value="1"/>
</dbReference>